<keyword evidence="2" id="KW-1185">Reference proteome</keyword>
<dbReference type="EMBL" id="JARJLG010000008">
    <property type="protein sequence ID" value="KAJ7778726.1"/>
    <property type="molecule type" value="Genomic_DNA"/>
</dbReference>
<sequence length="346" mass="40706">MTLLDKTPSRDPYWISIHTALDLLDGRDRPFHRPDYELDRFKWNRGYHDGPFKELHPGDHALCCGGTSLVHYLYHEYLVSKGHVLTAEELYRLKDLKRYLHHNRDAQRPCIVLDRHGDSYTVCFLTSFNSVDISEDESGVASVLIPCGDAQEGGLRSYPDFQSRWLVPLPVVRERSILRPIMRYGPGWGKAMRQRLSYGELERMRSWVRAKEADFATNHETIRRAEVANWLDSSHRTRHVVRRLRKVKIMQNLHREEALDYFHLFRKSTYHETPRDPPWSVPSPVCNNTAWIVRHTEQEIANASRYLSNVVRPPPPFRLPRPFYAPSLRASTAFVRRRILRLPFTW</sequence>
<proteinExistence type="predicted"/>
<reference evidence="1" key="1">
    <citation type="submission" date="2023-03" db="EMBL/GenBank/DDBJ databases">
        <title>Massive genome expansion in bonnet fungi (Mycena s.s.) driven by repeated elements and novel gene families across ecological guilds.</title>
        <authorList>
            <consortium name="Lawrence Berkeley National Laboratory"/>
            <person name="Harder C.B."/>
            <person name="Miyauchi S."/>
            <person name="Viragh M."/>
            <person name="Kuo A."/>
            <person name="Thoen E."/>
            <person name="Andreopoulos B."/>
            <person name="Lu D."/>
            <person name="Skrede I."/>
            <person name="Drula E."/>
            <person name="Henrissat B."/>
            <person name="Morin E."/>
            <person name="Kohler A."/>
            <person name="Barry K."/>
            <person name="LaButti K."/>
            <person name="Morin E."/>
            <person name="Salamov A."/>
            <person name="Lipzen A."/>
            <person name="Mereny Z."/>
            <person name="Hegedus B."/>
            <person name="Baldrian P."/>
            <person name="Stursova M."/>
            <person name="Weitz H."/>
            <person name="Taylor A."/>
            <person name="Grigoriev I.V."/>
            <person name="Nagy L.G."/>
            <person name="Martin F."/>
            <person name="Kauserud H."/>
        </authorList>
    </citation>
    <scope>NUCLEOTIDE SEQUENCE</scope>
    <source>
        <strain evidence="1">CBHHK188m</strain>
    </source>
</reference>
<gene>
    <name evidence="1" type="ORF">DFH07DRAFT_538801</name>
</gene>
<protein>
    <submittedName>
        <fullName evidence="1">Uncharacterized protein</fullName>
    </submittedName>
</protein>
<accession>A0AAD7K5C4</accession>
<evidence type="ECO:0000313" key="1">
    <source>
        <dbReference type="EMBL" id="KAJ7778726.1"/>
    </source>
</evidence>
<name>A0AAD7K5C4_9AGAR</name>
<comment type="caution">
    <text evidence="1">The sequence shown here is derived from an EMBL/GenBank/DDBJ whole genome shotgun (WGS) entry which is preliminary data.</text>
</comment>
<organism evidence="1 2">
    <name type="scientific">Mycena maculata</name>
    <dbReference type="NCBI Taxonomy" id="230809"/>
    <lineage>
        <taxon>Eukaryota</taxon>
        <taxon>Fungi</taxon>
        <taxon>Dikarya</taxon>
        <taxon>Basidiomycota</taxon>
        <taxon>Agaricomycotina</taxon>
        <taxon>Agaricomycetes</taxon>
        <taxon>Agaricomycetidae</taxon>
        <taxon>Agaricales</taxon>
        <taxon>Marasmiineae</taxon>
        <taxon>Mycenaceae</taxon>
        <taxon>Mycena</taxon>
    </lineage>
</organism>
<evidence type="ECO:0000313" key="2">
    <source>
        <dbReference type="Proteomes" id="UP001215280"/>
    </source>
</evidence>
<dbReference type="Proteomes" id="UP001215280">
    <property type="component" value="Unassembled WGS sequence"/>
</dbReference>
<dbReference type="AlphaFoldDB" id="A0AAD7K5C4"/>